<gene>
    <name evidence="2" type="ORF">HIJ39_05510</name>
</gene>
<keyword evidence="1" id="KW-0472">Membrane</keyword>
<evidence type="ECO:0000313" key="2">
    <source>
        <dbReference type="EMBL" id="NMP21808.1"/>
    </source>
</evidence>
<feature type="transmembrane region" description="Helical" evidence="1">
    <location>
        <begin position="12"/>
        <end position="30"/>
    </location>
</feature>
<dbReference type="AlphaFoldDB" id="A0A7Y0L2D6"/>
<feature type="transmembrane region" description="Helical" evidence="1">
    <location>
        <begin position="36"/>
        <end position="58"/>
    </location>
</feature>
<accession>A0A7Y0L2D6</accession>
<dbReference type="RefSeq" id="WP_169097554.1">
    <property type="nucleotide sequence ID" value="NZ_JABBVZ010000013.1"/>
</dbReference>
<evidence type="ECO:0000313" key="3">
    <source>
        <dbReference type="Proteomes" id="UP000533476"/>
    </source>
</evidence>
<comment type="caution">
    <text evidence="2">The sequence shown here is derived from an EMBL/GenBank/DDBJ whole genome shotgun (WGS) entry which is preliminary data.</text>
</comment>
<proteinExistence type="predicted"/>
<keyword evidence="1" id="KW-0812">Transmembrane</keyword>
<reference evidence="2 3" key="1">
    <citation type="submission" date="2020-04" db="EMBL/GenBank/DDBJ databases">
        <authorList>
            <person name="Zhang R."/>
            <person name="Schippers A."/>
        </authorList>
    </citation>
    <scope>NUCLEOTIDE SEQUENCE [LARGE SCALE GENOMIC DNA]</scope>
    <source>
        <strain evidence="2 3">DSM 109850</strain>
    </source>
</reference>
<dbReference type="EMBL" id="JABBVZ010000013">
    <property type="protein sequence ID" value="NMP21808.1"/>
    <property type="molecule type" value="Genomic_DNA"/>
</dbReference>
<keyword evidence="1" id="KW-1133">Transmembrane helix</keyword>
<dbReference type="Proteomes" id="UP000533476">
    <property type="component" value="Unassembled WGS sequence"/>
</dbReference>
<sequence length="76" mass="8438">MGPLRSCKNYGVLVWVLAVAVGLNALFPHWNFLYEVAIGIPLGAVVNVSVSSLFAYLLTSKRVRHDRATLRRSHDT</sequence>
<organism evidence="2 3">
    <name type="scientific">Sulfobacillus harzensis</name>
    <dbReference type="NCBI Taxonomy" id="2729629"/>
    <lineage>
        <taxon>Bacteria</taxon>
        <taxon>Bacillati</taxon>
        <taxon>Bacillota</taxon>
        <taxon>Clostridia</taxon>
        <taxon>Eubacteriales</taxon>
        <taxon>Clostridiales Family XVII. Incertae Sedis</taxon>
        <taxon>Sulfobacillus</taxon>
    </lineage>
</organism>
<protein>
    <submittedName>
        <fullName evidence="2">Uncharacterized protein</fullName>
    </submittedName>
</protein>
<evidence type="ECO:0000256" key="1">
    <source>
        <dbReference type="SAM" id="Phobius"/>
    </source>
</evidence>
<name>A0A7Y0L2D6_9FIRM</name>
<keyword evidence="3" id="KW-1185">Reference proteome</keyword>